<evidence type="ECO:0000313" key="4">
    <source>
        <dbReference type="Proteomes" id="UP001141552"/>
    </source>
</evidence>
<reference evidence="3" key="2">
    <citation type="journal article" date="2023" name="Plants (Basel)">
        <title>Annotation of the Turnera subulata (Passifloraceae) Draft Genome Reveals the S-Locus Evolved after the Divergence of Turneroideae from Passifloroideae in a Stepwise Manner.</title>
        <authorList>
            <person name="Henning P.M."/>
            <person name="Roalson E.H."/>
            <person name="Mir W."/>
            <person name="McCubbin A.G."/>
            <person name="Shore J.S."/>
        </authorList>
    </citation>
    <scope>NUCLEOTIDE SEQUENCE</scope>
    <source>
        <strain evidence="3">F60SS</strain>
    </source>
</reference>
<accession>A0A9Q0F837</accession>
<proteinExistence type="predicted"/>
<gene>
    <name evidence="3" type="ORF">Tsubulata_019435</name>
</gene>
<reference evidence="3" key="1">
    <citation type="submission" date="2022-02" db="EMBL/GenBank/DDBJ databases">
        <authorList>
            <person name="Henning P.M."/>
            <person name="McCubbin A.G."/>
            <person name="Shore J.S."/>
        </authorList>
    </citation>
    <scope>NUCLEOTIDE SEQUENCE</scope>
    <source>
        <strain evidence="3">F60SS</strain>
        <tissue evidence="3">Leaves</tissue>
    </source>
</reference>
<name>A0A9Q0F837_9ROSI</name>
<keyword evidence="1" id="KW-0175">Coiled coil</keyword>
<dbReference type="EMBL" id="JAKUCV010006662">
    <property type="protein sequence ID" value="KAJ4826467.1"/>
    <property type="molecule type" value="Genomic_DNA"/>
</dbReference>
<organism evidence="3 4">
    <name type="scientific">Turnera subulata</name>
    <dbReference type="NCBI Taxonomy" id="218843"/>
    <lineage>
        <taxon>Eukaryota</taxon>
        <taxon>Viridiplantae</taxon>
        <taxon>Streptophyta</taxon>
        <taxon>Embryophyta</taxon>
        <taxon>Tracheophyta</taxon>
        <taxon>Spermatophyta</taxon>
        <taxon>Magnoliopsida</taxon>
        <taxon>eudicotyledons</taxon>
        <taxon>Gunneridae</taxon>
        <taxon>Pentapetalae</taxon>
        <taxon>rosids</taxon>
        <taxon>fabids</taxon>
        <taxon>Malpighiales</taxon>
        <taxon>Passifloraceae</taxon>
        <taxon>Turnera</taxon>
    </lineage>
</organism>
<evidence type="ECO:0000313" key="3">
    <source>
        <dbReference type="EMBL" id="KAJ4826467.1"/>
    </source>
</evidence>
<feature type="coiled-coil region" evidence="1">
    <location>
        <begin position="253"/>
        <end position="280"/>
    </location>
</feature>
<protein>
    <recommendedName>
        <fullName evidence="5">Protein POLAR LOCALIZATION DURING ASYMMETRIC DIVISION AND REDISTRIBUTION</fullName>
    </recommendedName>
</protein>
<sequence>MNPFKPPNQFHSHHRPPLRIADILLLDEEEEEEEGYGGGDSEELLVMGQVSEADSAGIGCSTPRRIAERLLSGLRRGKVKRVKEGNREKMESRGDRRAQVTCSTNGVNGGRFVGSRKETTAAAQSGQCNRRESNGNLGAGDCLLYLVAASKNELDKMEQMRTQLDTLIQDVKEVLQKKDVGIIPDCNKPPQEQKNEVFSCSIGEQVEVDRDFGGEMSHQVVESDDYPLQEDSSSVTVGDRSFKCEMGKGDESLEGMEKLVAELEVELERLEIQLDVENLSEQPEQQRIRITNDDTASSKTQSISSGEVIDPVTEPRATDSHEQCGIPPHELERKLHELLESRQQEQIRELEAALESVKRKLRDKEMEVAWWKDTAKIMAQRAKEPSQLTSRHAPNLLSP</sequence>
<dbReference type="GO" id="GO:0008356">
    <property type="term" value="P:asymmetric cell division"/>
    <property type="evidence" value="ECO:0007669"/>
    <property type="project" value="InterPro"/>
</dbReference>
<dbReference type="AlphaFoldDB" id="A0A9Q0F837"/>
<dbReference type="PANTHER" id="PTHR33476:SF22">
    <property type="entry name" value="PROTEIN POLAR LOCALIZATION DURING ASYMMETRIC DIVISION AND REDISTRIBUTION"/>
    <property type="match status" value="1"/>
</dbReference>
<evidence type="ECO:0000256" key="2">
    <source>
        <dbReference type="SAM" id="MobiDB-lite"/>
    </source>
</evidence>
<evidence type="ECO:0008006" key="5">
    <source>
        <dbReference type="Google" id="ProtNLM"/>
    </source>
</evidence>
<keyword evidence="4" id="KW-1185">Reference proteome</keyword>
<dbReference type="PANTHER" id="PTHR33476">
    <property type="entry name" value="EMB|CAB62613.1"/>
    <property type="match status" value="1"/>
</dbReference>
<comment type="caution">
    <text evidence="3">The sequence shown here is derived from an EMBL/GenBank/DDBJ whole genome shotgun (WGS) entry which is preliminary data.</text>
</comment>
<feature type="compositionally biased region" description="Polar residues" evidence="2">
    <location>
        <begin position="386"/>
        <end position="399"/>
    </location>
</feature>
<dbReference type="OrthoDB" id="1916242at2759"/>
<evidence type="ECO:0000256" key="1">
    <source>
        <dbReference type="SAM" id="Coils"/>
    </source>
</evidence>
<feature type="region of interest" description="Disordered" evidence="2">
    <location>
        <begin position="380"/>
        <end position="399"/>
    </location>
</feature>
<dbReference type="InterPro" id="IPR040348">
    <property type="entry name" value="POLAR-like"/>
</dbReference>
<dbReference type="Proteomes" id="UP001141552">
    <property type="component" value="Unassembled WGS sequence"/>
</dbReference>
<feature type="coiled-coil region" evidence="1">
    <location>
        <begin position="340"/>
        <end position="367"/>
    </location>
</feature>